<dbReference type="RefSeq" id="WP_168757911.1">
    <property type="nucleotide sequence ID" value="NZ_CP051487.1"/>
</dbReference>
<sequence>MSVSPDYFEQLFGASDDPWSFRTRWYEKRKRELTLASLPRQRYQRVFEPACANGELSVQLAGRCDALLCQDLNAKAVDLARQRLSGLHHVHVEQAGIPRQWPDGDFDLIVLSEVGYFLDVDEWHQVIENTLRSLGPAGGVLACHWLHPIEGCSQDGRDVHAALAERLHLHPLVRHEEADFLLEYWSRTATSIDLAETCQSLPGQ</sequence>
<dbReference type="EMBL" id="CP051487">
    <property type="protein sequence ID" value="QJC79250.1"/>
    <property type="molecule type" value="Genomic_DNA"/>
</dbReference>
<gene>
    <name evidence="1" type="ORF">HGP31_13340</name>
</gene>
<accession>A0AAE6ZTU4</accession>
<dbReference type="KEGG" id="pum:HGP31_13340"/>
<keyword evidence="1" id="KW-0808">Transferase</keyword>
<protein>
    <submittedName>
        <fullName evidence="1">Methyltransferase domain-containing protein</fullName>
    </submittedName>
</protein>
<name>A0AAE6ZTU4_9PSED</name>
<proteinExistence type="predicted"/>
<dbReference type="SUPFAM" id="SSF53335">
    <property type="entry name" value="S-adenosyl-L-methionine-dependent methyltransferases"/>
    <property type="match status" value="1"/>
</dbReference>
<organism evidence="1 2">
    <name type="scientific">Pseudomonas umsongensis</name>
    <dbReference type="NCBI Taxonomy" id="198618"/>
    <lineage>
        <taxon>Bacteria</taxon>
        <taxon>Pseudomonadati</taxon>
        <taxon>Pseudomonadota</taxon>
        <taxon>Gammaproteobacteria</taxon>
        <taxon>Pseudomonadales</taxon>
        <taxon>Pseudomonadaceae</taxon>
        <taxon>Pseudomonas</taxon>
    </lineage>
</organism>
<dbReference type="Proteomes" id="UP000501367">
    <property type="component" value="Chromosome"/>
</dbReference>
<keyword evidence="1" id="KW-0489">Methyltransferase</keyword>
<evidence type="ECO:0000313" key="1">
    <source>
        <dbReference type="EMBL" id="QJC79250.1"/>
    </source>
</evidence>
<dbReference type="InterPro" id="IPR008715">
    <property type="entry name" value="SAM-MeTfrase_NodS-like"/>
</dbReference>
<evidence type="ECO:0000313" key="2">
    <source>
        <dbReference type="Proteomes" id="UP000501367"/>
    </source>
</evidence>
<dbReference type="Gene3D" id="3.40.50.150">
    <property type="entry name" value="Vaccinia Virus protein VP39"/>
    <property type="match status" value="1"/>
</dbReference>
<dbReference type="GO" id="GO:0032259">
    <property type="term" value="P:methylation"/>
    <property type="evidence" value="ECO:0007669"/>
    <property type="project" value="UniProtKB-KW"/>
</dbReference>
<dbReference type="GO" id="GO:0009312">
    <property type="term" value="P:oligosaccharide biosynthetic process"/>
    <property type="evidence" value="ECO:0007669"/>
    <property type="project" value="InterPro"/>
</dbReference>
<dbReference type="AlphaFoldDB" id="A0AAE6ZTU4"/>
<dbReference type="GeneID" id="72194571"/>
<reference evidence="1 2" key="1">
    <citation type="submission" date="2020-04" db="EMBL/GenBank/DDBJ databases">
        <authorList>
            <person name="Yao Y."/>
            <person name="He Z."/>
        </authorList>
    </citation>
    <scope>NUCLEOTIDE SEQUENCE [LARGE SCALE GENOMIC DNA]</scope>
    <source>
        <strain evidence="1 2">CY-1</strain>
    </source>
</reference>
<dbReference type="GO" id="GO:0008757">
    <property type="term" value="F:S-adenosylmethionine-dependent methyltransferase activity"/>
    <property type="evidence" value="ECO:0007669"/>
    <property type="project" value="InterPro"/>
</dbReference>
<dbReference type="Pfam" id="PF05401">
    <property type="entry name" value="NodS"/>
    <property type="match status" value="1"/>
</dbReference>
<dbReference type="InterPro" id="IPR029063">
    <property type="entry name" value="SAM-dependent_MTases_sf"/>
</dbReference>
<dbReference type="CDD" id="cd02440">
    <property type="entry name" value="AdoMet_MTases"/>
    <property type="match status" value="1"/>
</dbReference>